<dbReference type="AlphaFoldDB" id="A0AAD5QW86"/>
<dbReference type="Proteomes" id="UP001196413">
    <property type="component" value="Unassembled WGS sequence"/>
</dbReference>
<keyword evidence="3" id="KW-1185">Reference proteome</keyword>
<gene>
    <name evidence="2" type="ORF">KIN20_024322</name>
</gene>
<feature type="transmembrane region" description="Helical" evidence="1">
    <location>
        <begin position="6"/>
        <end position="30"/>
    </location>
</feature>
<evidence type="ECO:0000313" key="3">
    <source>
        <dbReference type="Proteomes" id="UP001196413"/>
    </source>
</evidence>
<accession>A0AAD5QW86</accession>
<proteinExistence type="predicted"/>
<sequence>MEHSDLICLLLFNFLTAAVLISILGTLFSLATKHSLRLFRGGSECNCVDILAGNANKLSNSKLLKGDTEAAVQFLHFAHLQSDIKYGRKMLICVLSVGK</sequence>
<evidence type="ECO:0000313" key="2">
    <source>
        <dbReference type="EMBL" id="KAJ1364269.1"/>
    </source>
</evidence>
<evidence type="ECO:0000256" key="1">
    <source>
        <dbReference type="SAM" id="Phobius"/>
    </source>
</evidence>
<dbReference type="EMBL" id="JAHQIW010004907">
    <property type="protein sequence ID" value="KAJ1364269.1"/>
    <property type="molecule type" value="Genomic_DNA"/>
</dbReference>
<keyword evidence="1" id="KW-0812">Transmembrane</keyword>
<comment type="caution">
    <text evidence="2">The sequence shown here is derived from an EMBL/GenBank/DDBJ whole genome shotgun (WGS) entry which is preliminary data.</text>
</comment>
<protein>
    <submittedName>
        <fullName evidence="2">Uncharacterized protein</fullName>
    </submittedName>
</protein>
<name>A0AAD5QW86_PARTN</name>
<reference evidence="2" key="1">
    <citation type="submission" date="2021-06" db="EMBL/GenBank/DDBJ databases">
        <title>Parelaphostrongylus tenuis whole genome reference sequence.</title>
        <authorList>
            <person name="Garwood T.J."/>
            <person name="Larsen P.A."/>
            <person name="Fountain-Jones N.M."/>
            <person name="Garbe J.R."/>
            <person name="Macchietto M.G."/>
            <person name="Kania S.A."/>
            <person name="Gerhold R.W."/>
            <person name="Richards J.E."/>
            <person name="Wolf T.M."/>
        </authorList>
    </citation>
    <scope>NUCLEOTIDE SEQUENCE</scope>
    <source>
        <strain evidence="2">MNPRO001-30</strain>
        <tissue evidence="2">Meninges</tissue>
    </source>
</reference>
<keyword evidence="1" id="KW-1133">Transmembrane helix</keyword>
<organism evidence="2 3">
    <name type="scientific">Parelaphostrongylus tenuis</name>
    <name type="common">Meningeal worm</name>
    <dbReference type="NCBI Taxonomy" id="148309"/>
    <lineage>
        <taxon>Eukaryota</taxon>
        <taxon>Metazoa</taxon>
        <taxon>Ecdysozoa</taxon>
        <taxon>Nematoda</taxon>
        <taxon>Chromadorea</taxon>
        <taxon>Rhabditida</taxon>
        <taxon>Rhabditina</taxon>
        <taxon>Rhabditomorpha</taxon>
        <taxon>Strongyloidea</taxon>
        <taxon>Metastrongylidae</taxon>
        <taxon>Parelaphostrongylus</taxon>
    </lineage>
</organism>
<keyword evidence="1" id="KW-0472">Membrane</keyword>